<dbReference type="InterPro" id="IPR036188">
    <property type="entry name" value="FAD/NAD-bd_sf"/>
</dbReference>
<accession>A0A1I5YFF5</accession>
<dbReference type="SUPFAM" id="SSF56425">
    <property type="entry name" value="Succinate dehydrogenase/fumarate reductase flavoprotein, catalytic domain"/>
    <property type="match status" value="1"/>
</dbReference>
<evidence type="ECO:0000256" key="3">
    <source>
        <dbReference type="ARBA" id="ARBA00022827"/>
    </source>
</evidence>
<feature type="active site" description="Proton acceptor" evidence="5">
    <location>
        <position position="322"/>
    </location>
</feature>
<reference evidence="8 11" key="2">
    <citation type="submission" date="2020-01" db="EMBL/GenBank/DDBJ databases">
        <title>Insect and environment-associated Actinomycetes.</title>
        <authorList>
            <person name="Currrie C."/>
            <person name="Chevrette M."/>
            <person name="Carlson C."/>
            <person name="Stubbendieck R."/>
            <person name="Wendt-Pienkowski E."/>
        </authorList>
    </citation>
    <scope>NUCLEOTIDE SEQUENCE [LARGE SCALE GENOMIC DNA]</scope>
    <source>
        <strain evidence="8 11">SID8386</strain>
    </source>
</reference>
<evidence type="ECO:0000259" key="6">
    <source>
        <dbReference type="Pfam" id="PF00890"/>
    </source>
</evidence>
<dbReference type="SUPFAM" id="SSF51905">
    <property type="entry name" value="FAD/NAD(P)-binding domain"/>
    <property type="match status" value="1"/>
</dbReference>
<dbReference type="RefSeq" id="WP_067593476.1">
    <property type="nucleotide sequence ID" value="NZ_FOWC01000012.1"/>
</dbReference>
<dbReference type="SUPFAM" id="SSF46977">
    <property type="entry name" value="Succinate dehydrogenase/fumarate reductase flavoprotein C-terminal domain"/>
    <property type="match status" value="1"/>
</dbReference>
<dbReference type="PRINTS" id="PR00368">
    <property type="entry name" value="FADPNR"/>
</dbReference>
<evidence type="ECO:0000259" key="7">
    <source>
        <dbReference type="Pfam" id="PF02910"/>
    </source>
</evidence>
<dbReference type="Gene3D" id="1.20.58.100">
    <property type="entry name" value="Fumarate reductase/succinate dehydrogenase flavoprotein-like, C-terminal domain"/>
    <property type="match status" value="1"/>
</dbReference>
<dbReference type="Gene3D" id="3.90.700.10">
    <property type="entry name" value="Succinate dehydrogenase/fumarate reductase flavoprotein, catalytic domain"/>
    <property type="match status" value="1"/>
</dbReference>
<evidence type="ECO:0000256" key="1">
    <source>
        <dbReference type="ARBA" id="ARBA00001974"/>
    </source>
</evidence>
<dbReference type="InterPro" id="IPR037099">
    <property type="entry name" value="Fum_R/Succ_DH_flav-like_C_sf"/>
</dbReference>
<dbReference type="AlphaFoldDB" id="A0A1I5YFF5"/>
<dbReference type="InterPro" id="IPR015939">
    <property type="entry name" value="Fum_Rdtase/Succ_DH_flav-like_C"/>
</dbReference>
<dbReference type="InterPro" id="IPR027477">
    <property type="entry name" value="Succ_DH/fumarate_Rdtase_cat_sf"/>
</dbReference>
<dbReference type="OrthoDB" id="9805351at2"/>
<dbReference type="STRING" id="112413.SAMN05421854_11250"/>
<keyword evidence="4" id="KW-0560">Oxidoreductase</keyword>
<proteinExistence type="predicted"/>
<dbReference type="Proteomes" id="UP000470404">
    <property type="component" value="Unassembled WGS sequence"/>
</dbReference>
<organism evidence="9 10">
    <name type="scientific">Amycolatopsis rubida</name>
    <dbReference type="NCBI Taxonomy" id="112413"/>
    <lineage>
        <taxon>Bacteria</taxon>
        <taxon>Bacillati</taxon>
        <taxon>Actinomycetota</taxon>
        <taxon>Actinomycetes</taxon>
        <taxon>Pseudonocardiales</taxon>
        <taxon>Pseudonocardiaceae</taxon>
        <taxon>Amycolatopsis</taxon>
    </lineage>
</organism>
<evidence type="ECO:0000256" key="4">
    <source>
        <dbReference type="ARBA" id="ARBA00023002"/>
    </source>
</evidence>
<evidence type="ECO:0000256" key="5">
    <source>
        <dbReference type="PIRSR" id="PIRSR000171-1"/>
    </source>
</evidence>
<dbReference type="PANTHER" id="PTHR11632">
    <property type="entry name" value="SUCCINATE DEHYDROGENASE 2 FLAVOPROTEIN SUBUNIT"/>
    <property type="match status" value="1"/>
</dbReference>
<dbReference type="PANTHER" id="PTHR11632:SF51">
    <property type="entry name" value="SUCCINATE DEHYDROGENASE [UBIQUINONE] FLAVOPROTEIN SUBUNIT, MITOCHONDRIAL"/>
    <property type="match status" value="1"/>
</dbReference>
<dbReference type="PIRSF" id="PIRSF000171">
    <property type="entry name" value="SDHA_APRA_LASPO"/>
    <property type="match status" value="1"/>
</dbReference>
<reference evidence="9 10" key="1">
    <citation type="submission" date="2016-10" db="EMBL/GenBank/DDBJ databases">
        <authorList>
            <person name="de Groot N.N."/>
        </authorList>
    </citation>
    <scope>NUCLEOTIDE SEQUENCE [LARGE SCALE GENOMIC DNA]</scope>
    <source>
        <strain evidence="9 10">DSM 44637</strain>
    </source>
</reference>
<dbReference type="EMBL" id="JAAGNC010000100">
    <property type="protein sequence ID" value="NEC58067.1"/>
    <property type="molecule type" value="Genomic_DNA"/>
</dbReference>
<evidence type="ECO:0000256" key="2">
    <source>
        <dbReference type="ARBA" id="ARBA00022630"/>
    </source>
</evidence>
<dbReference type="Gene3D" id="3.50.50.60">
    <property type="entry name" value="FAD/NAD(P)-binding domain"/>
    <property type="match status" value="1"/>
</dbReference>
<dbReference type="Pfam" id="PF02910">
    <property type="entry name" value="Succ_DH_flav_C"/>
    <property type="match status" value="1"/>
</dbReference>
<keyword evidence="2" id="KW-0285">Flavoprotein</keyword>
<evidence type="ECO:0000313" key="10">
    <source>
        <dbReference type="Proteomes" id="UP000199137"/>
    </source>
</evidence>
<dbReference type="InterPro" id="IPR003953">
    <property type="entry name" value="FAD-dep_OxRdtase_2_FAD-bd"/>
</dbReference>
<dbReference type="Proteomes" id="UP000199137">
    <property type="component" value="Unassembled WGS sequence"/>
</dbReference>
<feature type="domain" description="FAD-dependent oxidoreductase 2 FAD-binding" evidence="6">
    <location>
        <begin position="10"/>
        <end position="429"/>
    </location>
</feature>
<evidence type="ECO:0000313" key="8">
    <source>
        <dbReference type="EMBL" id="NEC58067.1"/>
    </source>
</evidence>
<dbReference type="FunFam" id="3.50.50.60:FF:000026">
    <property type="entry name" value="Succinate dehydrogenase flavoprotein subunit"/>
    <property type="match status" value="1"/>
</dbReference>
<dbReference type="GO" id="GO:0033765">
    <property type="term" value="F:steroid dehydrogenase activity, acting on the CH-CH group of donors"/>
    <property type="evidence" value="ECO:0007669"/>
    <property type="project" value="UniProtKB-ARBA"/>
</dbReference>
<dbReference type="EMBL" id="FOWC01000012">
    <property type="protein sequence ID" value="SFQ42939.1"/>
    <property type="molecule type" value="Genomic_DNA"/>
</dbReference>
<dbReference type="NCBIfam" id="NF005866">
    <property type="entry name" value="PRK07803.1"/>
    <property type="match status" value="1"/>
</dbReference>
<evidence type="ECO:0000313" key="11">
    <source>
        <dbReference type="Proteomes" id="UP000470404"/>
    </source>
</evidence>
<keyword evidence="3" id="KW-0274">FAD</keyword>
<dbReference type="FunFam" id="3.90.700.10:FF:000005">
    <property type="entry name" value="Succinate dehydrogenase flavoprotein subunit"/>
    <property type="match status" value="1"/>
</dbReference>
<dbReference type="InterPro" id="IPR030664">
    <property type="entry name" value="SdhA/FrdA/AprA"/>
</dbReference>
<evidence type="ECO:0000313" key="9">
    <source>
        <dbReference type="EMBL" id="SFQ42939.1"/>
    </source>
</evidence>
<sequence>MTEVERHSYDVVVIGAGGAGLRAVIEARERGFSVAVVCKSLFGKAHTVMAEGGCAASMGNANSNDNWQVHFRDTMRGGKFLNNWRMAELHAREAPDRVWELETYGALFDRTADGRISQRNFGGHTYPRLAHVGDRTGLELIRTMQQKIVSLQQEDFKKYGDYEARIKVFAECTVTELLLDNGAVAGAFGYWRESGRFVLFEAPAVVLATGGIGKSFKVTSNSWEYTGDGHALALRAGAKLINMEFVQFHPTGMVWPPSVKGILVTEGVRGDGGVLKNSEDKRFMFEYVPEVFKGQYADSEGEADRWYTDQENNRRTPDLLPRDEVARAINSEVKEGRGSPHGGVFLDIASRLPAEEIQRRLPSMYHQFKELADVDITKEAMEVGPTCHYVMGGVEVDPDTGAASVPGLFAAGECSGGMHGSNRLGGNSLSDLLVFGRRAGLGAASYVDGLADRPAVSQSDVDAAAAMALEPFNPPADGTPENPYTLHTELQQSMNDLVGIIRKAGEIRQALDKLANIRQRVGQVTVEGHRQFNPGWHLALDLRNMLLVSECVARAALTRTESRGGHTRDDYPSMDAEWRHRLLVCSARPGDNPLVPDVDVAVKEQVPMRPDLLELFELDELGKYFTDGELETHPGRTA</sequence>
<comment type="cofactor">
    <cofactor evidence="1">
        <name>FAD</name>
        <dbReference type="ChEBI" id="CHEBI:57692"/>
    </cofactor>
</comment>
<protein>
    <submittedName>
        <fullName evidence="8">Fumarate reductase/succinate dehydrogenase flavoprotein subunit</fullName>
    </submittedName>
    <submittedName>
        <fullName evidence="9">Succinate dehydrogenase / fumarate reductase flavoprotein subunit</fullName>
    </submittedName>
</protein>
<feature type="domain" description="Fumarate reductase/succinate dehydrogenase flavoprotein-like C-terminal" evidence="7">
    <location>
        <begin position="487"/>
        <end position="597"/>
    </location>
</feature>
<dbReference type="Pfam" id="PF00890">
    <property type="entry name" value="FAD_binding_2"/>
    <property type="match status" value="1"/>
</dbReference>
<keyword evidence="11" id="KW-1185">Reference proteome</keyword>
<name>A0A1I5YFF5_9PSEU</name>
<gene>
    <name evidence="8" type="ORF">G3I59_21300</name>
    <name evidence="9" type="ORF">SAMN05421854_11250</name>
</gene>